<reference evidence="2 3" key="1">
    <citation type="journal article" date="2011" name="Proc. Natl. Acad. Sci. U.S.A.">
        <title>Comparative genomics of xylose-fermenting fungi for enhanced biofuel production.</title>
        <authorList>
            <person name="Wohlbach D.J."/>
            <person name="Kuo A."/>
            <person name="Sato T.K."/>
            <person name="Potts K.M."/>
            <person name="Salamov A.A."/>
            <person name="LaButti K.M."/>
            <person name="Sun H."/>
            <person name="Clum A."/>
            <person name="Pangilinan J.L."/>
            <person name="Lindquist E.A."/>
            <person name="Lucas S."/>
            <person name="Lapidus A."/>
            <person name="Jin M."/>
            <person name="Gunawan C."/>
            <person name="Balan V."/>
            <person name="Dale B.E."/>
            <person name="Jeffries T.W."/>
            <person name="Zinkel R."/>
            <person name="Barry K.W."/>
            <person name="Grigoriev I.V."/>
            <person name="Gasch A.P."/>
        </authorList>
    </citation>
    <scope>NUCLEOTIDE SEQUENCE [LARGE SCALE GENOMIC DNA]</scope>
    <source>
        <strain evidence="3">NRRL Y-27907 / 11-Y1</strain>
    </source>
</reference>
<proteinExistence type="predicted"/>
<dbReference type="Gene3D" id="3.40.1190.20">
    <property type="match status" value="1"/>
</dbReference>
<dbReference type="InParanoid" id="G3AFC0"/>
<dbReference type="HOGENOM" id="CLU_032834_1_0_1"/>
<dbReference type="PANTHER" id="PTHR47098:SF2">
    <property type="entry name" value="PROTEIN MAK32"/>
    <property type="match status" value="1"/>
</dbReference>
<dbReference type="Pfam" id="PF00294">
    <property type="entry name" value="PfkB"/>
    <property type="match status" value="1"/>
</dbReference>
<dbReference type="FunCoup" id="G3AFC0">
    <property type="interactions" value="26"/>
</dbReference>
<evidence type="ECO:0000313" key="2">
    <source>
        <dbReference type="EMBL" id="EGW34909.1"/>
    </source>
</evidence>
<name>G3AFC0_SPAPN</name>
<dbReference type="EMBL" id="GL996499">
    <property type="protein sequence ID" value="EGW34909.1"/>
    <property type="molecule type" value="Genomic_DNA"/>
</dbReference>
<dbReference type="AlphaFoldDB" id="G3AFC0"/>
<dbReference type="OrthoDB" id="497927at2759"/>
<dbReference type="STRING" id="619300.G3AFC0"/>
<dbReference type="InterPro" id="IPR011611">
    <property type="entry name" value="PfkB_dom"/>
</dbReference>
<protein>
    <submittedName>
        <fullName evidence="2">Protein necessary for structural stability of L-A double-stranded RNA-containing particles</fullName>
    </submittedName>
</protein>
<evidence type="ECO:0000259" key="1">
    <source>
        <dbReference type="Pfam" id="PF00294"/>
    </source>
</evidence>
<dbReference type="KEGG" id="spaa:SPAPADRAFT_131901"/>
<accession>G3AFC0</accession>
<evidence type="ECO:0000313" key="3">
    <source>
        <dbReference type="Proteomes" id="UP000000709"/>
    </source>
</evidence>
<dbReference type="OMA" id="CNDIVET"/>
<gene>
    <name evidence="2" type="ORF">SPAPADRAFT_131901</name>
</gene>
<dbReference type="SUPFAM" id="SSF53613">
    <property type="entry name" value="Ribokinase-like"/>
    <property type="match status" value="1"/>
</dbReference>
<dbReference type="Proteomes" id="UP000000709">
    <property type="component" value="Unassembled WGS sequence"/>
</dbReference>
<dbReference type="PANTHER" id="PTHR47098">
    <property type="entry name" value="PROTEIN MAK32"/>
    <property type="match status" value="1"/>
</dbReference>
<dbReference type="GeneID" id="18869618"/>
<organism evidence="3">
    <name type="scientific">Spathaspora passalidarum (strain NRRL Y-27907 / 11-Y1)</name>
    <dbReference type="NCBI Taxonomy" id="619300"/>
    <lineage>
        <taxon>Eukaryota</taxon>
        <taxon>Fungi</taxon>
        <taxon>Dikarya</taxon>
        <taxon>Ascomycota</taxon>
        <taxon>Saccharomycotina</taxon>
        <taxon>Pichiomycetes</taxon>
        <taxon>Debaryomycetaceae</taxon>
        <taxon>Spathaspora</taxon>
    </lineage>
</organism>
<sequence length="333" mass="37478">MSTILATLGMFIIDEIQYPPSWNKPPVLDQIGGAGPYAIMGARIIATSKYSNSISGIIDRGTDFPESIEQEIQSWSTGVIIRDCKDRLTTHGVNVYNEDEVRSFYYKSPKKQIEVDDVLQFEQLESSKCYHLICSISRCEEIIDRLNKHNQSREAKIFIYEPLPDDCKSENLDRLKRVLPKIHIFTPNLEEAGELLKSTNANYPDELAEEFNQWLQLPDSGTVIRCGKLGCHIRTKDGRTYDLPAYHQNQDNVVDVTGGGNSFCGGFIMGYYLSGGNWQVAGIAGNIASGCIIEQLGMPKVNSDLINRKSLSERLDIYKSQNPNFSEISFTWV</sequence>
<feature type="domain" description="Carbohydrate kinase PfkB" evidence="1">
    <location>
        <begin position="86"/>
        <end position="297"/>
    </location>
</feature>
<dbReference type="RefSeq" id="XP_007372321.1">
    <property type="nucleotide sequence ID" value="XM_007372259.1"/>
</dbReference>
<keyword evidence="3" id="KW-1185">Reference proteome</keyword>
<dbReference type="eggNOG" id="ENOG502RXN8">
    <property type="taxonomic scope" value="Eukaryota"/>
</dbReference>
<dbReference type="InterPro" id="IPR029056">
    <property type="entry name" value="Ribokinase-like"/>
</dbReference>